<reference evidence="5 6" key="1">
    <citation type="submission" date="2019-02" db="EMBL/GenBank/DDBJ databases">
        <title>Deep-cultivation of Planctomycetes and their phenomic and genomic characterization uncovers novel biology.</title>
        <authorList>
            <person name="Wiegand S."/>
            <person name="Jogler M."/>
            <person name="Boedeker C."/>
            <person name="Pinto D."/>
            <person name="Vollmers J."/>
            <person name="Rivas-Marin E."/>
            <person name="Kohn T."/>
            <person name="Peeters S.H."/>
            <person name="Heuer A."/>
            <person name="Rast P."/>
            <person name="Oberbeckmann S."/>
            <person name="Bunk B."/>
            <person name="Jeske O."/>
            <person name="Meyerdierks A."/>
            <person name="Storesund J.E."/>
            <person name="Kallscheuer N."/>
            <person name="Luecker S."/>
            <person name="Lage O.M."/>
            <person name="Pohl T."/>
            <person name="Merkel B.J."/>
            <person name="Hornburger P."/>
            <person name="Mueller R.-W."/>
            <person name="Bruemmer F."/>
            <person name="Labrenz M."/>
            <person name="Spormann A.M."/>
            <person name="Op Den Camp H."/>
            <person name="Overmann J."/>
            <person name="Amann R."/>
            <person name="Jetten M.S.M."/>
            <person name="Mascher T."/>
            <person name="Medema M.H."/>
            <person name="Devos D.P."/>
            <person name="Kaster A.-K."/>
            <person name="Ovreas L."/>
            <person name="Rohde M."/>
            <person name="Galperin M.Y."/>
            <person name="Jogler C."/>
        </authorList>
    </citation>
    <scope>NUCLEOTIDE SEQUENCE [LARGE SCALE GENOMIC DNA]</scope>
    <source>
        <strain evidence="5 6">KOR42</strain>
    </source>
</reference>
<dbReference type="Pfam" id="PF00891">
    <property type="entry name" value="Methyltransf_2"/>
    <property type="match status" value="1"/>
</dbReference>
<comment type="caution">
    <text evidence="5">The sequence shown here is derived from an EMBL/GenBank/DDBJ whole genome shotgun (WGS) entry which is preliminary data.</text>
</comment>
<dbReference type="GO" id="GO:0043803">
    <property type="term" value="F:hydroxyneurosporene-O-methyltransferase activity"/>
    <property type="evidence" value="ECO:0007669"/>
    <property type="project" value="UniProtKB-EC"/>
</dbReference>
<feature type="domain" description="O-methyltransferase C-terminal" evidence="4">
    <location>
        <begin position="296"/>
        <end position="472"/>
    </location>
</feature>
<dbReference type="InterPro" id="IPR016461">
    <property type="entry name" value="COMT-like"/>
</dbReference>
<organism evidence="5 6">
    <name type="scientific">Thalassoglobus neptunius</name>
    <dbReference type="NCBI Taxonomy" id="1938619"/>
    <lineage>
        <taxon>Bacteria</taxon>
        <taxon>Pseudomonadati</taxon>
        <taxon>Planctomycetota</taxon>
        <taxon>Planctomycetia</taxon>
        <taxon>Planctomycetales</taxon>
        <taxon>Planctomycetaceae</taxon>
        <taxon>Thalassoglobus</taxon>
    </lineage>
</organism>
<dbReference type="InterPro" id="IPR001077">
    <property type="entry name" value="COMT_C"/>
</dbReference>
<dbReference type="EC" id="2.1.1.210" evidence="5"/>
<dbReference type="InterPro" id="IPR029063">
    <property type="entry name" value="SAM-dependent_MTases_sf"/>
</dbReference>
<dbReference type="InterPro" id="IPR036388">
    <property type="entry name" value="WH-like_DNA-bd_sf"/>
</dbReference>
<keyword evidence="2 5" id="KW-0808">Transferase</keyword>
<accession>A0A5C5WP71</accession>
<proteinExistence type="predicted"/>
<evidence type="ECO:0000256" key="1">
    <source>
        <dbReference type="ARBA" id="ARBA00022603"/>
    </source>
</evidence>
<evidence type="ECO:0000313" key="6">
    <source>
        <dbReference type="Proteomes" id="UP000317243"/>
    </source>
</evidence>
<dbReference type="Proteomes" id="UP000317243">
    <property type="component" value="Unassembled WGS sequence"/>
</dbReference>
<gene>
    <name evidence="5" type="primary">crtF</name>
    <name evidence="5" type="ORF">KOR42_30880</name>
</gene>
<dbReference type="RefSeq" id="WP_146510580.1">
    <property type="nucleotide sequence ID" value="NZ_SIHI01000007.1"/>
</dbReference>
<dbReference type="PANTHER" id="PTHR43712:SF2">
    <property type="entry name" value="O-METHYLTRANSFERASE CICE"/>
    <property type="match status" value="1"/>
</dbReference>
<name>A0A5C5WP71_9PLAN</name>
<evidence type="ECO:0000256" key="2">
    <source>
        <dbReference type="ARBA" id="ARBA00022679"/>
    </source>
</evidence>
<dbReference type="PROSITE" id="PS51683">
    <property type="entry name" value="SAM_OMT_II"/>
    <property type="match status" value="1"/>
</dbReference>
<dbReference type="Gene3D" id="1.10.10.10">
    <property type="entry name" value="Winged helix-like DNA-binding domain superfamily/Winged helix DNA-binding domain"/>
    <property type="match status" value="1"/>
</dbReference>
<dbReference type="AlphaFoldDB" id="A0A5C5WP71"/>
<evidence type="ECO:0000313" key="5">
    <source>
        <dbReference type="EMBL" id="TWT52220.1"/>
    </source>
</evidence>
<evidence type="ECO:0000259" key="4">
    <source>
        <dbReference type="Pfam" id="PF00891"/>
    </source>
</evidence>
<protein>
    <submittedName>
        <fullName evidence="5">Demethylspheroidene O-methyltransferase</fullName>
        <ecNumber evidence="5">2.1.1.210</ecNumber>
    </submittedName>
</protein>
<dbReference type="GO" id="GO:0008171">
    <property type="term" value="F:O-methyltransferase activity"/>
    <property type="evidence" value="ECO:0007669"/>
    <property type="project" value="InterPro"/>
</dbReference>
<evidence type="ECO:0000256" key="3">
    <source>
        <dbReference type="ARBA" id="ARBA00022691"/>
    </source>
</evidence>
<keyword evidence="3" id="KW-0949">S-adenosyl-L-methionine</keyword>
<dbReference type="PANTHER" id="PTHR43712">
    <property type="entry name" value="PUTATIVE (AFU_ORTHOLOGUE AFUA_4G14580)-RELATED"/>
    <property type="match status" value="1"/>
</dbReference>
<dbReference type="EMBL" id="SIHI01000007">
    <property type="protein sequence ID" value="TWT52220.1"/>
    <property type="molecule type" value="Genomic_DNA"/>
</dbReference>
<dbReference type="Gene3D" id="3.40.50.150">
    <property type="entry name" value="Vaccinia Virus protein VP39"/>
    <property type="match status" value="1"/>
</dbReference>
<keyword evidence="6" id="KW-1185">Reference proteome</keyword>
<keyword evidence="1 5" id="KW-0489">Methyltransferase</keyword>
<dbReference type="OrthoDB" id="9766840at2"/>
<dbReference type="SUPFAM" id="SSF53335">
    <property type="entry name" value="S-adenosyl-L-methionine-dependent methyltransferases"/>
    <property type="match status" value="1"/>
</dbReference>
<dbReference type="CDD" id="cd02440">
    <property type="entry name" value="AdoMet_MTases"/>
    <property type="match status" value="1"/>
</dbReference>
<sequence length="496" mass="55189">MLRITFDDNGTSHNDLTVQVGNSINVGDSYYLTLSRVDSGQSEELSIPQKLSSLFDRWLRRVDEGHKEFYLLLDISDESTTWLKCSQEENALFAIPGWSTLEGHSVDVIREGFRTVPPPDFQEFESPNEIIGSIDELKDDLLRSQAQLAALKQPEHDPTILFEHFRGTYSTQLLTVAVAHLNVFDHFNGIRPTRGFLQSQLQLQDRPFHVLLTGLKALGLLTEDSLGQLDMTATAREHFQHQDSTGIADYIGLAAETSEVLGLLERMKTNRPAGLATDENGVAFIYRDGIHSAMEESELARYFTMSLAGRARNVAPVLADQFRLDDAKLLLDVGGGSGIYSICYLARNHNLRAIVLDRPEVLPVAVECARHYGVEDRLEVRSADMFKDPLPTADVILLSNVLHDWDVPECTRLVNRCAQALPADGRLLIHDVFLNDDLSGPLPIALYSTALFSMTEGRAYSVQEYTQWMSAADLTVTGPTPTLIHCGVLCGQKTMN</sequence>
<dbReference type="GO" id="GO:0032259">
    <property type="term" value="P:methylation"/>
    <property type="evidence" value="ECO:0007669"/>
    <property type="project" value="UniProtKB-KW"/>
</dbReference>